<dbReference type="AlphaFoldDB" id="A0A518KBR9"/>
<dbReference type="Pfam" id="PF04028">
    <property type="entry name" value="DUF374"/>
    <property type="match status" value="1"/>
</dbReference>
<reference evidence="3 4" key="1">
    <citation type="submission" date="2019-02" db="EMBL/GenBank/DDBJ databases">
        <title>Deep-cultivation of Planctomycetes and their phenomic and genomic characterization uncovers novel biology.</title>
        <authorList>
            <person name="Wiegand S."/>
            <person name="Jogler M."/>
            <person name="Boedeker C."/>
            <person name="Pinto D."/>
            <person name="Vollmers J."/>
            <person name="Rivas-Marin E."/>
            <person name="Kohn T."/>
            <person name="Peeters S.H."/>
            <person name="Heuer A."/>
            <person name="Rast P."/>
            <person name="Oberbeckmann S."/>
            <person name="Bunk B."/>
            <person name="Jeske O."/>
            <person name="Meyerdierks A."/>
            <person name="Storesund J.E."/>
            <person name="Kallscheuer N."/>
            <person name="Luecker S."/>
            <person name="Lage O.M."/>
            <person name="Pohl T."/>
            <person name="Merkel B.J."/>
            <person name="Hornburger P."/>
            <person name="Mueller R.-W."/>
            <person name="Bruemmer F."/>
            <person name="Labrenz M."/>
            <person name="Spormann A.M."/>
            <person name="Op den Camp H."/>
            <person name="Overmann J."/>
            <person name="Amann R."/>
            <person name="Jetten M.S.M."/>
            <person name="Mascher T."/>
            <person name="Medema M.H."/>
            <person name="Devos D.P."/>
            <person name="Kaster A.-K."/>
            <person name="Ovreas L."/>
            <person name="Rohde M."/>
            <person name="Galperin M.Y."/>
            <person name="Jogler C."/>
        </authorList>
    </citation>
    <scope>NUCLEOTIDE SEQUENCE [LARGE SCALE GENOMIC DNA]</scope>
    <source>
        <strain evidence="3 4">Spa11</strain>
    </source>
</reference>
<accession>A0A518KBR9</accession>
<gene>
    <name evidence="3" type="ORF">Spa11_34440</name>
</gene>
<evidence type="ECO:0000313" key="4">
    <source>
        <dbReference type="Proteomes" id="UP000316426"/>
    </source>
</evidence>
<organism evidence="3 4">
    <name type="scientific">Botrimarina mediterranea</name>
    <dbReference type="NCBI Taxonomy" id="2528022"/>
    <lineage>
        <taxon>Bacteria</taxon>
        <taxon>Pseudomonadati</taxon>
        <taxon>Planctomycetota</taxon>
        <taxon>Planctomycetia</taxon>
        <taxon>Pirellulales</taxon>
        <taxon>Lacipirellulaceae</taxon>
        <taxon>Botrimarina</taxon>
    </lineage>
</organism>
<name>A0A518KBR9_9BACT</name>
<protein>
    <recommendedName>
        <fullName evidence="2">DUF374 domain-containing protein</fullName>
    </recommendedName>
</protein>
<dbReference type="EMBL" id="CP036349">
    <property type="protein sequence ID" value="QDV75230.1"/>
    <property type="molecule type" value="Genomic_DNA"/>
</dbReference>
<evidence type="ECO:0000313" key="3">
    <source>
        <dbReference type="EMBL" id="QDV75230.1"/>
    </source>
</evidence>
<feature type="domain" description="DUF374" evidence="2">
    <location>
        <begin position="77"/>
        <end position="146"/>
    </location>
</feature>
<feature type="region of interest" description="Disordered" evidence="1">
    <location>
        <begin position="225"/>
        <end position="253"/>
    </location>
</feature>
<keyword evidence="4" id="KW-1185">Reference proteome</keyword>
<dbReference type="InterPro" id="IPR007172">
    <property type="entry name" value="DUF374"/>
</dbReference>
<dbReference type="KEGG" id="bmei:Spa11_34440"/>
<sequence>MSRADSPSVLYVARSLRPVKISPRLIAWPIAAYVLLLRRTCRLRVHGDPRPELHRRGERLAYSILHAHQLAAAINTDPDTAAMVSQSGDGDLVVRAFRALGVTPVRGSSQKGGRDRGGVAALDALVDHVSAGSPAIIAVDGPRGPRGRVRKGIAALALRADATVVNVILVPRWRLRITLSWDRFQVPLPFSRIDAYFAEPIRPEPNEGIESVRRRIETALNALELEHDPSEALPPAGKARGGKRGRRHRGKAA</sequence>
<proteinExistence type="predicted"/>
<evidence type="ECO:0000259" key="2">
    <source>
        <dbReference type="Pfam" id="PF04028"/>
    </source>
</evidence>
<feature type="compositionally biased region" description="Basic residues" evidence="1">
    <location>
        <begin position="240"/>
        <end position="253"/>
    </location>
</feature>
<dbReference type="Proteomes" id="UP000316426">
    <property type="component" value="Chromosome"/>
</dbReference>
<evidence type="ECO:0000256" key="1">
    <source>
        <dbReference type="SAM" id="MobiDB-lite"/>
    </source>
</evidence>